<feature type="region of interest" description="Disordered" evidence="1">
    <location>
        <begin position="1"/>
        <end position="41"/>
    </location>
</feature>
<dbReference type="InterPro" id="IPR049294">
    <property type="entry name" value="DUF6848"/>
</dbReference>
<accession>A0A8S5NB13</accession>
<dbReference type="Gene3D" id="3.30.2220.10">
    <property type="entry name" value="rbstp2171"/>
    <property type="match status" value="1"/>
</dbReference>
<reference evidence="3" key="1">
    <citation type="journal article" date="2021" name="Proc. Natl. Acad. Sci. U.S.A.">
        <title>A Catalog of Tens of Thousands of Viruses from Human Metagenomes Reveals Hidden Associations with Chronic Diseases.</title>
        <authorList>
            <person name="Tisza M.J."/>
            <person name="Buck C.B."/>
        </authorList>
    </citation>
    <scope>NUCLEOTIDE SEQUENCE</scope>
    <source>
        <strain evidence="3">Ct8hR1</strain>
    </source>
</reference>
<evidence type="ECO:0000259" key="2">
    <source>
        <dbReference type="Pfam" id="PF20941"/>
    </source>
</evidence>
<organism evidence="3">
    <name type="scientific">Siphoviridae sp. ct8hR1</name>
    <dbReference type="NCBI Taxonomy" id="2826172"/>
    <lineage>
        <taxon>Viruses</taxon>
        <taxon>Duplodnaviria</taxon>
        <taxon>Heunggongvirae</taxon>
        <taxon>Uroviricota</taxon>
        <taxon>Caudoviricetes</taxon>
    </lineage>
</organism>
<name>A0A8S5NB13_9CAUD</name>
<sequence>MENLNKDIKTPFGENMNLSAADENLETESKTQEPKTGDDLVKSLREKYKTTGGKAYEVKVSFNEDDDEEKTYDFIFKRPNTASYDRYVKTSAASTSKALKMFLLDNICLEQEKDLEEALEEYPAMSIGIGEKLLNMLGLSKDTQVKKL</sequence>
<evidence type="ECO:0000313" key="3">
    <source>
        <dbReference type="EMBL" id="DAD91434.1"/>
    </source>
</evidence>
<dbReference type="Pfam" id="PF20941">
    <property type="entry name" value="DUF6848"/>
    <property type="match status" value="1"/>
</dbReference>
<dbReference type="EMBL" id="BK015113">
    <property type="protein sequence ID" value="DAD91434.1"/>
    <property type="molecule type" value="Genomic_DNA"/>
</dbReference>
<feature type="domain" description="DUF6848" evidence="2">
    <location>
        <begin position="46"/>
        <end position="146"/>
    </location>
</feature>
<proteinExistence type="predicted"/>
<evidence type="ECO:0000256" key="1">
    <source>
        <dbReference type="SAM" id="MobiDB-lite"/>
    </source>
</evidence>
<feature type="compositionally biased region" description="Basic and acidic residues" evidence="1">
    <location>
        <begin position="27"/>
        <end position="41"/>
    </location>
</feature>
<protein>
    <recommendedName>
        <fullName evidence="2">DUF6848 domain-containing protein</fullName>
    </recommendedName>
</protein>